<dbReference type="PANTHER" id="PTHR33360:SF2">
    <property type="entry name" value="TRANSPOSASE FOR INSERTION SEQUENCE ELEMENT IS200"/>
    <property type="match status" value="1"/>
</dbReference>
<dbReference type="OrthoDB" id="9793729at2"/>
<dbReference type="SMART" id="SM01321">
    <property type="entry name" value="Y1_Tnp"/>
    <property type="match status" value="1"/>
</dbReference>
<dbReference type="EMBL" id="VFRQ01000016">
    <property type="protein sequence ID" value="TPE41061.1"/>
    <property type="molecule type" value="Genomic_DNA"/>
</dbReference>
<dbReference type="NCBIfam" id="NF033573">
    <property type="entry name" value="transpos_IS200"/>
    <property type="match status" value="1"/>
</dbReference>
<evidence type="ECO:0000313" key="3">
    <source>
        <dbReference type="Proteomes" id="UP000316727"/>
    </source>
</evidence>
<dbReference type="Pfam" id="PF01797">
    <property type="entry name" value="Y1_Tnp"/>
    <property type="match status" value="1"/>
</dbReference>
<gene>
    <name evidence="2" type="primary">tnpA</name>
    <name evidence="2" type="ORF">FJM65_19655</name>
</gene>
<dbReference type="GO" id="GO:0003677">
    <property type="term" value="F:DNA binding"/>
    <property type="evidence" value="ECO:0007669"/>
    <property type="project" value="InterPro"/>
</dbReference>
<dbReference type="PANTHER" id="PTHR33360">
    <property type="entry name" value="TRANSPOSASE FOR INSERTION SEQUENCE ELEMENT IS200"/>
    <property type="match status" value="1"/>
</dbReference>
<dbReference type="AlphaFoldDB" id="A0A501W1E1"/>
<reference evidence="2 3" key="1">
    <citation type="submission" date="2019-06" db="EMBL/GenBank/DDBJ databases">
        <title>A novel bacterium of genus Pontibacter, isolated from marine sediment.</title>
        <authorList>
            <person name="Huang H."/>
            <person name="Mo K."/>
            <person name="Hu Y."/>
        </authorList>
    </citation>
    <scope>NUCLEOTIDE SEQUENCE [LARGE SCALE GENOMIC DNA]</scope>
    <source>
        <strain evidence="2 3">HB172049</strain>
    </source>
</reference>
<dbReference type="GO" id="GO:0004803">
    <property type="term" value="F:transposase activity"/>
    <property type="evidence" value="ECO:0007669"/>
    <property type="project" value="InterPro"/>
</dbReference>
<evidence type="ECO:0000259" key="1">
    <source>
        <dbReference type="SMART" id="SM01321"/>
    </source>
</evidence>
<dbReference type="GO" id="GO:0006313">
    <property type="term" value="P:DNA transposition"/>
    <property type="evidence" value="ECO:0007669"/>
    <property type="project" value="InterPro"/>
</dbReference>
<dbReference type="Proteomes" id="UP000316727">
    <property type="component" value="Unassembled WGS sequence"/>
</dbReference>
<comment type="caution">
    <text evidence="2">The sequence shown here is derived from an EMBL/GenBank/DDBJ whole genome shotgun (WGS) entry which is preliminary data.</text>
</comment>
<dbReference type="Gene3D" id="3.30.70.1290">
    <property type="entry name" value="Transposase IS200-like"/>
    <property type="match status" value="1"/>
</dbReference>
<dbReference type="InterPro" id="IPR036515">
    <property type="entry name" value="Transposase_17_sf"/>
</dbReference>
<sequence length="122" mass="14331">MQRRTIQSLHFVFALTYRKKLLNGSFKDDLWQIIYQVCQQKGYRVDPMQSDGDHLHILVDIDALDVAHQLKQISTYKIYNKHRNYLKKHFWKENTLGSDGYFVCSTGKASTETNQKCSEEQG</sequence>
<protein>
    <submittedName>
        <fullName evidence="2">IS200/IS605 family transposase</fullName>
    </submittedName>
</protein>
<organism evidence="2 3">
    <name type="scientific">Pontibacter mangrovi</name>
    <dbReference type="NCBI Taxonomy" id="2589816"/>
    <lineage>
        <taxon>Bacteria</taxon>
        <taxon>Pseudomonadati</taxon>
        <taxon>Bacteroidota</taxon>
        <taxon>Cytophagia</taxon>
        <taxon>Cytophagales</taxon>
        <taxon>Hymenobacteraceae</taxon>
        <taxon>Pontibacter</taxon>
    </lineage>
</organism>
<evidence type="ECO:0000313" key="2">
    <source>
        <dbReference type="EMBL" id="TPE41061.1"/>
    </source>
</evidence>
<dbReference type="InterPro" id="IPR002686">
    <property type="entry name" value="Transposase_17"/>
</dbReference>
<accession>A0A501W1E1</accession>
<feature type="domain" description="Transposase IS200-like" evidence="1">
    <location>
        <begin position="4"/>
        <end position="115"/>
    </location>
</feature>
<name>A0A501W1E1_9BACT</name>
<keyword evidence="3" id="KW-1185">Reference proteome</keyword>
<proteinExistence type="predicted"/>
<dbReference type="SUPFAM" id="SSF143422">
    <property type="entry name" value="Transposase IS200-like"/>
    <property type="match status" value="1"/>
</dbReference>